<dbReference type="Gene3D" id="3.40.50.200">
    <property type="entry name" value="Peptidase S8/S53 domain"/>
    <property type="match status" value="1"/>
</dbReference>
<feature type="domain" description="Peptidase S8/S53" evidence="14">
    <location>
        <begin position="63"/>
        <end position="350"/>
    </location>
</feature>
<comment type="caution">
    <text evidence="15">The sequence shown here is derived from an EMBL/GenBank/DDBJ whole genome shotgun (WGS) entry which is preliminary data.</text>
</comment>
<dbReference type="InterPro" id="IPR023828">
    <property type="entry name" value="Peptidase_S8_Ser-AS"/>
</dbReference>
<reference evidence="16" key="1">
    <citation type="submission" date="2019-06" db="EMBL/GenBank/DDBJ databases">
        <title>Gordonia isolated from sludge of a wastewater treatment plant.</title>
        <authorList>
            <person name="Tamura T."/>
            <person name="Aoyama K."/>
            <person name="Kang Y."/>
            <person name="Saito S."/>
            <person name="Akiyama N."/>
            <person name="Yazawa K."/>
            <person name="Gonoi T."/>
            <person name="Mikami Y."/>
        </authorList>
    </citation>
    <scope>NUCLEOTIDE SEQUENCE [LARGE SCALE GENOMIC DNA]</scope>
    <source>
        <strain evidence="16">NBRC 107696</strain>
    </source>
</reference>
<dbReference type="AlphaFoldDB" id="A0A7I9V9W3"/>
<dbReference type="PROSITE" id="PS00136">
    <property type="entry name" value="SUBTILASE_ASP"/>
    <property type="match status" value="1"/>
</dbReference>
<dbReference type="RefSeq" id="WP_161895652.1">
    <property type="nucleotide sequence ID" value="NZ_BJOV01000005.1"/>
</dbReference>
<dbReference type="NCBIfam" id="TIGR03921">
    <property type="entry name" value="T7SS_mycosin"/>
    <property type="match status" value="1"/>
</dbReference>
<dbReference type="PROSITE" id="PS00138">
    <property type="entry name" value="SUBTILASE_SER"/>
    <property type="match status" value="1"/>
</dbReference>
<dbReference type="PANTHER" id="PTHR43806:SF11">
    <property type="entry name" value="CEREVISIN-RELATED"/>
    <property type="match status" value="1"/>
</dbReference>
<evidence type="ECO:0000256" key="4">
    <source>
        <dbReference type="ARBA" id="ARBA00022670"/>
    </source>
</evidence>
<organism evidence="15 16">
    <name type="scientific">Gordonia spumicola</name>
    <dbReference type="NCBI Taxonomy" id="589161"/>
    <lineage>
        <taxon>Bacteria</taxon>
        <taxon>Bacillati</taxon>
        <taxon>Actinomycetota</taxon>
        <taxon>Actinomycetes</taxon>
        <taxon>Mycobacteriales</taxon>
        <taxon>Gordoniaceae</taxon>
        <taxon>Gordonia</taxon>
    </lineage>
</organism>
<evidence type="ECO:0000256" key="7">
    <source>
        <dbReference type="ARBA" id="ARBA00022825"/>
    </source>
</evidence>
<dbReference type="PANTHER" id="PTHR43806">
    <property type="entry name" value="PEPTIDASE S8"/>
    <property type="match status" value="1"/>
</dbReference>
<keyword evidence="7 10" id="KW-0720">Serine protease</keyword>
<evidence type="ECO:0000256" key="13">
    <source>
        <dbReference type="SAM" id="SignalP"/>
    </source>
</evidence>
<dbReference type="PROSITE" id="PS51257">
    <property type="entry name" value="PROKAR_LIPOPROTEIN"/>
    <property type="match status" value="1"/>
</dbReference>
<dbReference type="GO" id="GO:0004252">
    <property type="term" value="F:serine-type endopeptidase activity"/>
    <property type="evidence" value="ECO:0007669"/>
    <property type="project" value="UniProtKB-UniRule"/>
</dbReference>
<evidence type="ECO:0000256" key="12">
    <source>
        <dbReference type="SAM" id="Phobius"/>
    </source>
</evidence>
<feature type="active site" description="Charge relay system" evidence="10">
    <location>
        <position position="72"/>
    </location>
</feature>
<evidence type="ECO:0000256" key="8">
    <source>
        <dbReference type="ARBA" id="ARBA00022989"/>
    </source>
</evidence>
<dbReference type="Proteomes" id="UP000444960">
    <property type="component" value="Unassembled WGS sequence"/>
</dbReference>
<dbReference type="PROSITE" id="PS51892">
    <property type="entry name" value="SUBTILASE"/>
    <property type="match status" value="1"/>
</dbReference>
<feature type="chain" id="PRO_5029769264" evidence="13">
    <location>
        <begin position="23"/>
        <end position="420"/>
    </location>
</feature>
<keyword evidence="5 12" id="KW-0812">Transmembrane</keyword>
<sequence length="420" mass="41753">MRAATIAATIALIACHPGAATAEPPSATEQFARCARPAASRFTGMPPGSDLLDLTGAHRFSRGAGVRVAVIDTGVTPHPRLPGLTGGGDYVASGDGLTDCDMHGTLVAGIIAARPSPADSYVGVAPESTIISIRQSSGAFRAKSSDRDTAAVGAGYGPLATLASALRKAVDLGADVINVSETACLPAGSTVGDDAVRDALRVAAARDVVVVVAAGNLSDGTECREQNPDVVTEPVSTVATPARLSPLVLAVGATQSSDGTAAPFTLRGPWVSVAAPGTDVVGLSPSGPITALTGPDGDVALAGTSYAAPYVAGTAALIRSRFPGLTAAQVVDRIIATAHGGGSDAAVGRGIVDPVAALTAELPATREPGSTRVAAPPQPTTADDGLARILLVAGLACAAVTLSVLLRPARRRGRTPSPDR</sequence>
<evidence type="ECO:0000259" key="14">
    <source>
        <dbReference type="Pfam" id="PF00082"/>
    </source>
</evidence>
<comment type="similarity">
    <text evidence="2 10 11">Belongs to the peptidase S8 family.</text>
</comment>
<dbReference type="OrthoDB" id="9798386at2"/>
<dbReference type="EMBL" id="BJOV01000005">
    <property type="protein sequence ID" value="GEE01860.1"/>
    <property type="molecule type" value="Genomic_DNA"/>
</dbReference>
<feature type="transmembrane region" description="Helical" evidence="12">
    <location>
        <begin position="386"/>
        <end position="406"/>
    </location>
</feature>
<dbReference type="InterPro" id="IPR036852">
    <property type="entry name" value="Peptidase_S8/S53_dom_sf"/>
</dbReference>
<keyword evidence="16" id="KW-1185">Reference proteome</keyword>
<feature type="active site" description="Charge relay system" evidence="10">
    <location>
        <position position="103"/>
    </location>
</feature>
<comment type="subcellular location">
    <subcellularLocation>
        <location evidence="1">Cell membrane</location>
        <topology evidence="1">Single-pass membrane protein</topology>
    </subcellularLocation>
</comment>
<feature type="active site" description="Charge relay system" evidence="10">
    <location>
        <position position="305"/>
    </location>
</feature>
<proteinExistence type="inferred from homology"/>
<evidence type="ECO:0000256" key="3">
    <source>
        <dbReference type="ARBA" id="ARBA00022475"/>
    </source>
</evidence>
<protein>
    <submittedName>
        <fullName evidence="15">Type VII secretion-associated serine protease</fullName>
    </submittedName>
</protein>
<evidence type="ECO:0000313" key="15">
    <source>
        <dbReference type="EMBL" id="GEE01860.1"/>
    </source>
</evidence>
<evidence type="ECO:0000313" key="16">
    <source>
        <dbReference type="Proteomes" id="UP000444960"/>
    </source>
</evidence>
<keyword evidence="6 10" id="KW-0378">Hydrolase</keyword>
<accession>A0A7I9V9W3</accession>
<evidence type="ECO:0000256" key="1">
    <source>
        <dbReference type="ARBA" id="ARBA00004162"/>
    </source>
</evidence>
<name>A0A7I9V9W3_9ACTN</name>
<evidence type="ECO:0000256" key="6">
    <source>
        <dbReference type="ARBA" id="ARBA00022801"/>
    </source>
</evidence>
<keyword evidence="13" id="KW-0732">Signal</keyword>
<feature type="signal peptide" evidence="13">
    <location>
        <begin position="1"/>
        <end position="22"/>
    </location>
</feature>
<dbReference type="InterPro" id="IPR015500">
    <property type="entry name" value="Peptidase_S8_subtilisin-rel"/>
</dbReference>
<dbReference type="Pfam" id="PF00082">
    <property type="entry name" value="Peptidase_S8"/>
    <property type="match status" value="1"/>
</dbReference>
<keyword evidence="9 12" id="KW-0472">Membrane</keyword>
<dbReference type="GO" id="GO:0005886">
    <property type="term" value="C:plasma membrane"/>
    <property type="evidence" value="ECO:0007669"/>
    <property type="project" value="UniProtKB-SubCell"/>
</dbReference>
<gene>
    <name evidence="15" type="ORF">nbrc107696_23060</name>
</gene>
<evidence type="ECO:0000256" key="5">
    <source>
        <dbReference type="ARBA" id="ARBA00022692"/>
    </source>
</evidence>
<dbReference type="InterPro" id="IPR023827">
    <property type="entry name" value="Peptidase_S8_Asp-AS"/>
</dbReference>
<dbReference type="PRINTS" id="PR00723">
    <property type="entry name" value="SUBTILISIN"/>
</dbReference>
<evidence type="ECO:0000256" key="10">
    <source>
        <dbReference type="PROSITE-ProRule" id="PRU01240"/>
    </source>
</evidence>
<dbReference type="InterPro" id="IPR000209">
    <property type="entry name" value="Peptidase_S8/S53_dom"/>
</dbReference>
<keyword evidence="3" id="KW-1003">Cell membrane</keyword>
<dbReference type="InterPro" id="IPR022398">
    <property type="entry name" value="Peptidase_S8_His-AS"/>
</dbReference>
<evidence type="ECO:0000256" key="9">
    <source>
        <dbReference type="ARBA" id="ARBA00023136"/>
    </source>
</evidence>
<evidence type="ECO:0000256" key="11">
    <source>
        <dbReference type="RuleBase" id="RU003355"/>
    </source>
</evidence>
<dbReference type="PROSITE" id="PS00137">
    <property type="entry name" value="SUBTILASE_HIS"/>
    <property type="match status" value="1"/>
</dbReference>
<dbReference type="InterPro" id="IPR023834">
    <property type="entry name" value="T7SS_pept_S8A_mycosin"/>
</dbReference>
<evidence type="ECO:0000256" key="2">
    <source>
        <dbReference type="ARBA" id="ARBA00011073"/>
    </source>
</evidence>
<keyword evidence="4 10" id="KW-0645">Protease</keyword>
<dbReference type="InterPro" id="IPR050131">
    <property type="entry name" value="Peptidase_S8_subtilisin-like"/>
</dbReference>
<dbReference type="SUPFAM" id="SSF52743">
    <property type="entry name" value="Subtilisin-like"/>
    <property type="match status" value="1"/>
</dbReference>
<keyword evidence="8 12" id="KW-1133">Transmembrane helix</keyword>
<dbReference type="GO" id="GO:0006508">
    <property type="term" value="P:proteolysis"/>
    <property type="evidence" value="ECO:0007669"/>
    <property type="project" value="UniProtKB-KW"/>
</dbReference>